<feature type="transmembrane region" description="Helical" evidence="1">
    <location>
        <begin position="6"/>
        <end position="24"/>
    </location>
</feature>
<evidence type="ECO:0000256" key="1">
    <source>
        <dbReference type="SAM" id="Phobius"/>
    </source>
</evidence>
<sequence length="64" mass="7584">MIFAVPWWVYVVISGIIFSGYMVIRTARNEQEVENSFIENEGQVYIERMNQEKEGRKLKKPEAM</sequence>
<evidence type="ECO:0000313" key="3">
    <source>
        <dbReference type="Proteomes" id="UP001516662"/>
    </source>
</evidence>
<protein>
    <submittedName>
        <fullName evidence="2">Sporulation YhaL family protein</fullName>
    </submittedName>
</protein>
<dbReference type="EMBL" id="JADCLJ010000006">
    <property type="protein sequence ID" value="MBE4906756.1"/>
    <property type="molecule type" value="Genomic_DNA"/>
</dbReference>
<dbReference type="Pfam" id="PF14147">
    <property type="entry name" value="Spore_YhaL"/>
    <property type="match status" value="1"/>
</dbReference>
<accession>A0ABR9QE43</accession>
<reference evidence="2 3" key="1">
    <citation type="submission" date="2020-10" db="EMBL/GenBank/DDBJ databases">
        <title>Bacillus sp. HD4P25, an endophyte from a halophyte.</title>
        <authorList>
            <person name="Sun J.-Q."/>
        </authorList>
    </citation>
    <scope>NUCLEOTIDE SEQUENCE [LARGE SCALE GENOMIC DNA]</scope>
    <source>
        <strain evidence="2 3">YIM 93174</strain>
    </source>
</reference>
<keyword evidence="1" id="KW-0812">Transmembrane</keyword>
<dbReference type="Proteomes" id="UP001516662">
    <property type="component" value="Unassembled WGS sequence"/>
</dbReference>
<name>A0ABR9QE43_9BACI</name>
<keyword evidence="1" id="KW-1133">Transmembrane helix</keyword>
<proteinExistence type="predicted"/>
<evidence type="ECO:0000313" key="2">
    <source>
        <dbReference type="EMBL" id="MBE4906756.1"/>
    </source>
</evidence>
<gene>
    <name evidence="2" type="ORF">IMZ08_01630</name>
</gene>
<keyword evidence="3" id="KW-1185">Reference proteome</keyword>
<comment type="caution">
    <text evidence="2">The sequence shown here is derived from an EMBL/GenBank/DDBJ whole genome shotgun (WGS) entry which is preliminary data.</text>
</comment>
<keyword evidence="1" id="KW-0472">Membrane</keyword>
<dbReference type="RefSeq" id="WP_193534247.1">
    <property type="nucleotide sequence ID" value="NZ_JADCLJ010000006.1"/>
</dbReference>
<organism evidence="2 3">
    <name type="scientific">Litchfieldia luteola</name>
    <dbReference type="NCBI Taxonomy" id="682179"/>
    <lineage>
        <taxon>Bacteria</taxon>
        <taxon>Bacillati</taxon>
        <taxon>Bacillota</taxon>
        <taxon>Bacilli</taxon>
        <taxon>Bacillales</taxon>
        <taxon>Bacillaceae</taxon>
        <taxon>Litchfieldia</taxon>
    </lineage>
</organism>
<dbReference type="InterPro" id="IPR025428">
    <property type="entry name" value="Spore_YhaL"/>
</dbReference>